<keyword evidence="4" id="KW-0472">Membrane</keyword>
<name>A0A542SNP9_9MICO</name>
<evidence type="ECO:0000313" key="9">
    <source>
        <dbReference type="Proteomes" id="UP000316181"/>
    </source>
</evidence>
<comment type="similarity">
    <text evidence="2">Belongs to the NlpA lipoprotein family.</text>
</comment>
<dbReference type="PANTHER" id="PTHR30429:SF3">
    <property type="entry name" value="LIPOPROTEIN"/>
    <property type="match status" value="1"/>
</dbReference>
<dbReference type="RefSeq" id="WP_142111571.1">
    <property type="nucleotide sequence ID" value="NZ_BAAATB010000002.1"/>
</dbReference>
<dbReference type="SUPFAM" id="SSF53850">
    <property type="entry name" value="Periplasmic binding protein-like II"/>
    <property type="match status" value="1"/>
</dbReference>
<evidence type="ECO:0000256" key="1">
    <source>
        <dbReference type="ARBA" id="ARBA00004635"/>
    </source>
</evidence>
<evidence type="ECO:0000256" key="5">
    <source>
        <dbReference type="ARBA" id="ARBA00023139"/>
    </source>
</evidence>
<evidence type="ECO:0000256" key="4">
    <source>
        <dbReference type="ARBA" id="ARBA00023136"/>
    </source>
</evidence>
<keyword evidence="9" id="KW-1185">Reference proteome</keyword>
<comment type="subcellular location">
    <subcellularLocation>
        <location evidence="1">Membrane</location>
        <topology evidence="1">Lipid-anchor</topology>
    </subcellularLocation>
</comment>
<keyword evidence="5" id="KW-0564">Palmitate</keyword>
<evidence type="ECO:0000256" key="2">
    <source>
        <dbReference type="ARBA" id="ARBA00008973"/>
    </source>
</evidence>
<dbReference type="Pfam" id="PF03180">
    <property type="entry name" value="Lipoprotein_9"/>
    <property type="match status" value="1"/>
</dbReference>
<sequence>MSRTRRTLAAIALASATVLSLAACSGSSTSSSSAATTTTTEAAAGTFTAPGDADKGGKDNPVKIGVVGSSGPQWDTFEKDANAAGIYVDLVDFSDYQQPNPQLAAGQLDLNQFQHILFLAQYNNESGEKLAAIGSTAIYPLGLYSEKYKSVAEIPQGAQVAVPNDGTNQARALGVLQSAGLITLKSGTGALVATPDDVDTAASKVVVTPVAADQTARSLGDKQIAAAIVNNDYVTDTGLEPSDAIAKDDPSADSAKPFINIWAAREADADNPVYLKLIEIAQSADVEADLQDNSGGTAVIVHETPANLATYLADAEAQLTNK</sequence>
<evidence type="ECO:0000256" key="7">
    <source>
        <dbReference type="SAM" id="SignalP"/>
    </source>
</evidence>
<keyword evidence="3 7" id="KW-0732">Signal</keyword>
<feature type="signal peptide" evidence="7">
    <location>
        <begin position="1"/>
        <end position="34"/>
    </location>
</feature>
<dbReference type="Gene3D" id="3.40.190.10">
    <property type="entry name" value="Periplasmic binding protein-like II"/>
    <property type="match status" value="2"/>
</dbReference>
<comment type="caution">
    <text evidence="8">The sequence shown here is derived from an EMBL/GenBank/DDBJ whole genome shotgun (WGS) entry which is preliminary data.</text>
</comment>
<evidence type="ECO:0000256" key="6">
    <source>
        <dbReference type="ARBA" id="ARBA00023288"/>
    </source>
</evidence>
<reference evidence="8 9" key="1">
    <citation type="submission" date="2019-06" db="EMBL/GenBank/DDBJ databases">
        <title>Sequencing the genomes of 1000 actinobacteria strains.</title>
        <authorList>
            <person name="Klenk H.-P."/>
        </authorList>
    </citation>
    <scope>NUCLEOTIDE SEQUENCE [LARGE SCALE GENOMIC DNA]</scope>
    <source>
        <strain evidence="8 9">DSM 10596</strain>
    </source>
</reference>
<evidence type="ECO:0000313" key="8">
    <source>
        <dbReference type="EMBL" id="TQK76266.1"/>
    </source>
</evidence>
<protein>
    <submittedName>
        <fullName evidence="8">D-methionine transport system substrate-binding protein</fullName>
    </submittedName>
</protein>
<proteinExistence type="inferred from homology"/>
<gene>
    <name evidence="8" type="ORF">FB389_0926</name>
</gene>
<feature type="chain" id="PRO_5022226387" evidence="7">
    <location>
        <begin position="35"/>
        <end position="322"/>
    </location>
</feature>
<dbReference type="OrthoDB" id="9812878at2"/>
<dbReference type="AlphaFoldDB" id="A0A542SNP9"/>
<dbReference type="PANTHER" id="PTHR30429">
    <property type="entry name" value="D-METHIONINE-BINDING LIPOPROTEIN METQ"/>
    <property type="match status" value="1"/>
</dbReference>
<dbReference type="InterPro" id="IPR004872">
    <property type="entry name" value="Lipoprotein_NlpA"/>
</dbReference>
<keyword evidence="6" id="KW-0449">Lipoprotein</keyword>
<dbReference type="GO" id="GO:0016020">
    <property type="term" value="C:membrane"/>
    <property type="evidence" value="ECO:0007669"/>
    <property type="project" value="UniProtKB-SubCell"/>
</dbReference>
<dbReference type="PROSITE" id="PS51257">
    <property type="entry name" value="PROKAR_LIPOPROTEIN"/>
    <property type="match status" value="1"/>
</dbReference>
<dbReference type="Proteomes" id="UP000316181">
    <property type="component" value="Unassembled WGS sequence"/>
</dbReference>
<organism evidence="8 9">
    <name type="scientific">Rarobacter incanus</name>
    <dbReference type="NCBI Taxonomy" id="153494"/>
    <lineage>
        <taxon>Bacteria</taxon>
        <taxon>Bacillati</taxon>
        <taxon>Actinomycetota</taxon>
        <taxon>Actinomycetes</taxon>
        <taxon>Micrococcales</taxon>
        <taxon>Rarobacteraceae</taxon>
        <taxon>Rarobacter</taxon>
    </lineage>
</organism>
<evidence type="ECO:0000256" key="3">
    <source>
        <dbReference type="ARBA" id="ARBA00022729"/>
    </source>
</evidence>
<accession>A0A542SNP9</accession>
<dbReference type="EMBL" id="VFNV01000001">
    <property type="protein sequence ID" value="TQK76266.1"/>
    <property type="molecule type" value="Genomic_DNA"/>
</dbReference>